<reference evidence="1" key="1">
    <citation type="journal article" date="2023" name="Mol. Phylogenet. Evol.">
        <title>Genome-scale phylogeny and comparative genomics of the fungal order Sordariales.</title>
        <authorList>
            <person name="Hensen N."/>
            <person name="Bonometti L."/>
            <person name="Westerberg I."/>
            <person name="Brannstrom I.O."/>
            <person name="Guillou S."/>
            <person name="Cros-Aarteil S."/>
            <person name="Calhoun S."/>
            <person name="Haridas S."/>
            <person name="Kuo A."/>
            <person name="Mondo S."/>
            <person name="Pangilinan J."/>
            <person name="Riley R."/>
            <person name="LaButti K."/>
            <person name="Andreopoulos B."/>
            <person name="Lipzen A."/>
            <person name="Chen C."/>
            <person name="Yan M."/>
            <person name="Daum C."/>
            <person name="Ng V."/>
            <person name="Clum A."/>
            <person name="Steindorff A."/>
            <person name="Ohm R.A."/>
            <person name="Martin F."/>
            <person name="Silar P."/>
            <person name="Natvig D.O."/>
            <person name="Lalanne C."/>
            <person name="Gautier V."/>
            <person name="Ament-Velasquez S.L."/>
            <person name="Kruys A."/>
            <person name="Hutchinson M.I."/>
            <person name="Powell A.J."/>
            <person name="Barry K."/>
            <person name="Miller A.N."/>
            <person name="Grigoriev I.V."/>
            <person name="Debuchy R."/>
            <person name="Gladieux P."/>
            <person name="Hiltunen Thoren M."/>
            <person name="Johannesson H."/>
        </authorList>
    </citation>
    <scope>NUCLEOTIDE SEQUENCE</scope>
    <source>
        <strain evidence="1">PSN324</strain>
    </source>
</reference>
<keyword evidence="2" id="KW-1185">Reference proteome</keyword>
<name>A0AAV9I193_9PEZI</name>
<organism evidence="1 2">
    <name type="scientific">Cladorrhinum samala</name>
    <dbReference type="NCBI Taxonomy" id="585594"/>
    <lineage>
        <taxon>Eukaryota</taxon>
        <taxon>Fungi</taxon>
        <taxon>Dikarya</taxon>
        <taxon>Ascomycota</taxon>
        <taxon>Pezizomycotina</taxon>
        <taxon>Sordariomycetes</taxon>
        <taxon>Sordariomycetidae</taxon>
        <taxon>Sordariales</taxon>
        <taxon>Podosporaceae</taxon>
        <taxon>Cladorrhinum</taxon>
    </lineage>
</organism>
<protein>
    <recommendedName>
        <fullName evidence="3">Hsp70 family chaperone</fullName>
    </recommendedName>
</protein>
<dbReference type="Proteomes" id="UP001321749">
    <property type="component" value="Unassembled WGS sequence"/>
</dbReference>
<dbReference type="PANTHER" id="PTHR42749">
    <property type="entry name" value="CELL SHAPE-DETERMINING PROTEIN MREB"/>
    <property type="match status" value="1"/>
</dbReference>
<proteinExistence type="predicted"/>
<dbReference type="Gene3D" id="3.90.640.10">
    <property type="entry name" value="Actin, Chain A, domain 4"/>
    <property type="match status" value="1"/>
</dbReference>
<reference evidence="1" key="2">
    <citation type="submission" date="2023-06" db="EMBL/GenBank/DDBJ databases">
        <authorList>
            <consortium name="Lawrence Berkeley National Laboratory"/>
            <person name="Mondo S.J."/>
            <person name="Hensen N."/>
            <person name="Bonometti L."/>
            <person name="Westerberg I."/>
            <person name="Brannstrom I.O."/>
            <person name="Guillou S."/>
            <person name="Cros-Aarteil S."/>
            <person name="Calhoun S."/>
            <person name="Haridas S."/>
            <person name="Kuo A."/>
            <person name="Pangilinan J."/>
            <person name="Riley R."/>
            <person name="Labutti K."/>
            <person name="Andreopoulos B."/>
            <person name="Lipzen A."/>
            <person name="Chen C."/>
            <person name="Yanf M."/>
            <person name="Daum C."/>
            <person name="Ng V."/>
            <person name="Clum A."/>
            <person name="Steindorff A."/>
            <person name="Ohm R."/>
            <person name="Martin F."/>
            <person name="Silar P."/>
            <person name="Natvig D."/>
            <person name="Lalanne C."/>
            <person name="Gautier V."/>
            <person name="Ament-Velasquez S.L."/>
            <person name="Kruys A."/>
            <person name="Hutchinson M.I."/>
            <person name="Powell A.J."/>
            <person name="Barry K."/>
            <person name="Miller A.N."/>
            <person name="Grigoriev I.V."/>
            <person name="Debuchy R."/>
            <person name="Gladieux P."/>
            <person name="Thoren M.H."/>
            <person name="Johannesson H."/>
        </authorList>
    </citation>
    <scope>NUCLEOTIDE SEQUENCE</scope>
    <source>
        <strain evidence="1">PSN324</strain>
    </source>
</reference>
<dbReference type="PANTHER" id="PTHR42749:SF1">
    <property type="entry name" value="CELL SHAPE-DETERMINING PROTEIN MREB"/>
    <property type="match status" value="1"/>
</dbReference>
<dbReference type="SUPFAM" id="SSF53067">
    <property type="entry name" value="Actin-like ATPase domain"/>
    <property type="match status" value="1"/>
</dbReference>
<dbReference type="CDD" id="cd10170">
    <property type="entry name" value="ASKHA_NBD_HSP70"/>
    <property type="match status" value="1"/>
</dbReference>
<comment type="caution">
    <text evidence="1">The sequence shown here is derived from an EMBL/GenBank/DDBJ whole genome shotgun (WGS) entry which is preliminary data.</text>
</comment>
<dbReference type="AlphaFoldDB" id="A0AAV9I193"/>
<sequence length="616" mass="68284">MNPDLPDITVSIDLGTTYTGVAWTTQRTPIQVISNWPGSGDRGERKVPTVLIYNPNGTLSSWGFLCADDWDGVETGKTRREFFKIFIEPDTLAAAQQQGLSSAPRTTVEAQQFVTDYLREVYNHVKETIEIEIGRRHIPGGWSDMAVEFLFSVPTTWTSQGVINIFKSIIRAAGFGLDGPRHSAQVDLTEAEAAAVATLKTSAVSFVMGSLFLTVDAGGGTTDLALMQVTSSNQQIPQMSSIHAVSGVGVGSTLVDRLFIRLVTQRLSADPSVLAQLPPDYPIRLARSHYFRTVKHKFGERAYMQPVFRIPMEGVAHDFSHPLLGIENGRMIFTMAEIQSLFDPQVEGIIKRIVEELDWLRDNGHPQQVQHMVLSGGLGSSAYVRDRLQQRFSSYPHPNAHNVAVIPCSEPQLVVVRGLLLDRQQKWQTGGTASVLATRIARASYGVVVQEVYSPNLHFNEDIVTDQFDSSQKWAINQIQWLIQKGQVVNPNVPLVKSFEIRLGAGDTTRSWDSQIVISQNEPSFLPKSLKQAGAHKLCDVRSDLSGVQQDQLVMKHKRGSCWGKGKTWYICQFDVRVIVAPADLRFELWFGGQKFSGAHEPITVTWDEGGTNVKG</sequence>
<dbReference type="InterPro" id="IPR043129">
    <property type="entry name" value="ATPase_NBD"/>
</dbReference>
<dbReference type="EMBL" id="MU864930">
    <property type="protein sequence ID" value="KAK4466751.1"/>
    <property type="molecule type" value="Genomic_DNA"/>
</dbReference>
<accession>A0AAV9I193</accession>
<dbReference type="Gene3D" id="3.30.420.40">
    <property type="match status" value="2"/>
</dbReference>
<evidence type="ECO:0000313" key="2">
    <source>
        <dbReference type="Proteomes" id="UP001321749"/>
    </source>
</evidence>
<evidence type="ECO:0008006" key="3">
    <source>
        <dbReference type="Google" id="ProtNLM"/>
    </source>
</evidence>
<evidence type="ECO:0000313" key="1">
    <source>
        <dbReference type="EMBL" id="KAK4466751.1"/>
    </source>
</evidence>
<gene>
    <name evidence="1" type="ORF">QBC42DRAFT_63520</name>
</gene>